<organism evidence="2 3">
    <name type="scientific">Marinobacter salarius</name>
    <dbReference type="NCBI Taxonomy" id="1420917"/>
    <lineage>
        <taxon>Bacteria</taxon>
        <taxon>Pseudomonadati</taxon>
        <taxon>Pseudomonadota</taxon>
        <taxon>Gammaproteobacteria</taxon>
        <taxon>Pseudomonadales</taxon>
        <taxon>Marinobacteraceae</taxon>
        <taxon>Marinobacter</taxon>
    </lineage>
</organism>
<dbReference type="InterPro" id="IPR029044">
    <property type="entry name" value="Nucleotide-diphossugar_trans"/>
</dbReference>
<evidence type="ECO:0000259" key="1">
    <source>
        <dbReference type="Pfam" id="PF00535"/>
    </source>
</evidence>
<dbReference type="PANTHER" id="PTHR43685">
    <property type="entry name" value="GLYCOSYLTRANSFERASE"/>
    <property type="match status" value="1"/>
</dbReference>
<name>W5YW22_9GAMM</name>
<sequence>MSTRISVVIPAFNAAAYLTETVQSLLSQLSDQDEILVVDDGSTDNTCAVCADISDPRVRLVQRANSGGPAAPRNAGCREAKGKYIFLFDSDDIAEPDKVSVAMKALENSPKASFLFTNFSLADSNGVITEHRYLDRYSVLKQLEKSPAGTNTYTVNGGRLLAALLRANFVGTCSVVFKKSVWLRTEGFNENLRHLDDRDMWLQLCRHGDAVFVDHSSFRYRKHESGISSQRIRAQHLERVAVAERVKQWDLNTEQKNAVHTLAAKNYLKLGYIDFHDQGNIELARNWFARSFINKPSYPAFKGMIKSVVPQKLYLMLSRN</sequence>
<dbReference type="AlphaFoldDB" id="W5YW22"/>
<feature type="domain" description="Glycosyltransferase 2-like" evidence="1">
    <location>
        <begin position="6"/>
        <end position="132"/>
    </location>
</feature>
<evidence type="ECO:0000313" key="2">
    <source>
        <dbReference type="EMBL" id="AHI33265.1"/>
    </source>
</evidence>
<evidence type="ECO:0000313" key="3">
    <source>
        <dbReference type="Proteomes" id="UP000035081"/>
    </source>
</evidence>
<dbReference type="Proteomes" id="UP000035081">
    <property type="component" value="Chromosome"/>
</dbReference>
<accession>W5YW22</accession>
<gene>
    <name evidence="2" type="ORF">AU15_15290</name>
</gene>
<protein>
    <recommendedName>
        <fullName evidence="1">Glycosyltransferase 2-like domain-containing protein</fullName>
    </recommendedName>
</protein>
<dbReference type="Pfam" id="PF00535">
    <property type="entry name" value="Glycos_transf_2"/>
    <property type="match status" value="1"/>
</dbReference>
<dbReference type="EMBL" id="CP007152">
    <property type="protein sequence ID" value="AHI33265.1"/>
    <property type="molecule type" value="Genomic_DNA"/>
</dbReference>
<reference evidence="2 3" key="1">
    <citation type="journal article" date="2014" name="Genome Announc.">
        <title>Draft Genome Sequences of Marinobacter similis A3d10T and Marinobacter salarius R9SW1T.</title>
        <authorList>
            <person name="Ivanova E.P."/>
            <person name="Ng H.J."/>
            <person name="Webb H.K."/>
            <person name="Feng G."/>
            <person name="Oshima K."/>
            <person name="Hattori M."/>
            <person name="Ohkuma M."/>
            <person name="Sergeev A.F."/>
            <person name="Mikhailov V.V."/>
            <person name="Crawford R.J."/>
            <person name="Sawabe T."/>
        </authorList>
    </citation>
    <scope>NUCLEOTIDE SEQUENCE [LARGE SCALE GENOMIC DNA]</scope>
    <source>
        <strain evidence="3">A3d10 and R9SW1</strain>
    </source>
</reference>
<dbReference type="PANTHER" id="PTHR43685:SF2">
    <property type="entry name" value="GLYCOSYLTRANSFERASE 2-LIKE DOMAIN-CONTAINING PROTEIN"/>
    <property type="match status" value="1"/>
</dbReference>
<dbReference type="InterPro" id="IPR050834">
    <property type="entry name" value="Glycosyltransf_2"/>
</dbReference>
<proteinExistence type="predicted"/>
<dbReference type="InterPro" id="IPR001173">
    <property type="entry name" value="Glyco_trans_2-like"/>
</dbReference>
<dbReference type="KEGG" id="msr:AU15_15290"/>
<dbReference type="Gene3D" id="3.90.550.10">
    <property type="entry name" value="Spore Coat Polysaccharide Biosynthesis Protein SpsA, Chain A"/>
    <property type="match status" value="1"/>
</dbReference>
<dbReference type="HOGENOM" id="CLU_025996_0_0_6"/>
<dbReference type="SUPFAM" id="SSF53448">
    <property type="entry name" value="Nucleotide-diphospho-sugar transferases"/>
    <property type="match status" value="1"/>
</dbReference>
<dbReference type="GO" id="GO:0044010">
    <property type="term" value="P:single-species biofilm formation"/>
    <property type="evidence" value="ECO:0007669"/>
    <property type="project" value="TreeGrafter"/>
</dbReference>
<dbReference type="RefSeq" id="WP_075196104.1">
    <property type="nucleotide sequence ID" value="NZ_DCAM01000005.1"/>
</dbReference>